<feature type="transmembrane region" description="Helical" evidence="2">
    <location>
        <begin position="447"/>
        <end position="464"/>
    </location>
</feature>
<dbReference type="PANTHER" id="PTHR24157">
    <property type="entry name" value="ANKYRIN REPEAT, SAM AND BASIC LEUCINE ZIPPER DOMAIN-CONTAINING PROTEIN 1"/>
    <property type="match status" value="1"/>
</dbReference>
<keyword evidence="1" id="KW-0040">ANK repeat</keyword>
<dbReference type="Proteomes" id="UP000515204">
    <property type="component" value="Unplaced"/>
</dbReference>
<dbReference type="InterPro" id="IPR013761">
    <property type="entry name" value="SAM/pointed_sf"/>
</dbReference>
<dbReference type="GO" id="GO:0071546">
    <property type="term" value="C:pi-body"/>
    <property type="evidence" value="ECO:0007669"/>
    <property type="project" value="TreeGrafter"/>
</dbReference>
<keyword evidence="2" id="KW-0812">Transmembrane</keyword>
<dbReference type="Pfam" id="PF12796">
    <property type="entry name" value="Ank_2"/>
    <property type="match status" value="1"/>
</dbReference>
<feature type="repeat" description="ANK" evidence="1">
    <location>
        <begin position="190"/>
        <end position="222"/>
    </location>
</feature>
<keyword evidence="2" id="KW-1133">Transmembrane helix</keyword>
<feature type="repeat" description="ANK" evidence="1">
    <location>
        <begin position="86"/>
        <end position="118"/>
    </location>
</feature>
<proteinExistence type="predicted"/>
<evidence type="ECO:0000256" key="1">
    <source>
        <dbReference type="PROSITE-ProRule" id="PRU00023"/>
    </source>
</evidence>
<accession>A0A6P3XF56</accession>
<dbReference type="AlphaFoldDB" id="A0A6P3XF56"/>
<dbReference type="KEGG" id="dqu:106745742"/>
<keyword evidence="3" id="KW-1185">Reference proteome</keyword>
<gene>
    <name evidence="4" type="primary">LOC106745742</name>
</gene>
<name>A0A6P3XF56_DINQU</name>
<dbReference type="PROSITE" id="PS50088">
    <property type="entry name" value="ANK_REPEAT"/>
    <property type="match status" value="2"/>
</dbReference>
<dbReference type="SUPFAM" id="SSF48403">
    <property type="entry name" value="Ankyrin repeat"/>
    <property type="match status" value="1"/>
</dbReference>
<evidence type="ECO:0000313" key="3">
    <source>
        <dbReference type="Proteomes" id="UP000515204"/>
    </source>
</evidence>
<dbReference type="SMART" id="SM00248">
    <property type="entry name" value="ANK"/>
    <property type="match status" value="4"/>
</dbReference>
<dbReference type="InterPro" id="IPR002110">
    <property type="entry name" value="Ankyrin_rpt"/>
</dbReference>
<reference evidence="4" key="1">
    <citation type="submission" date="2025-08" db="UniProtKB">
        <authorList>
            <consortium name="RefSeq"/>
        </authorList>
    </citation>
    <scope>IDENTIFICATION</scope>
</reference>
<dbReference type="Gene3D" id="1.25.40.20">
    <property type="entry name" value="Ankyrin repeat-containing domain"/>
    <property type="match status" value="1"/>
</dbReference>
<dbReference type="Pfam" id="PF00023">
    <property type="entry name" value="Ank"/>
    <property type="match status" value="1"/>
</dbReference>
<dbReference type="RefSeq" id="XP_014477106.1">
    <property type="nucleotide sequence ID" value="XM_014621620.1"/>
</dbReference>
<organism evidence="3 4">
    <name type="scientific">Dinoponera quadriceps</name>
    <name type="common">South American ant</name>
    <dbReference type="NCBI Taxonomy" id="609295"/>
    <lineage>
        <taxon>Eukaryota</taxon>
        <taxon>Metazoa</taxon>
        <taxon>Ecdysozoa</taxon>
        <taxon>Arthropoda</taxon>
        <taxon>Hexapoda</taxon>
        <taxon>Insecta</taxon>
        <taxon>Pterygota</taxon>
        <taxon>Neoptera</taxon>
        <taxon>Endopterygota</taxon>
        <taxon>Hymenoptera</taxon>
        <taxon>Apocrita</taxon>
        <taxon>Aculeata</taxon>
        <taxon>Formicoidea</taxon>
        <taxon>Formicidae</taxon>
        <taxon>Ponerinae</taxon>
        <taxon>Ponerini</taxon>
        <taxon>Dinoponera</taxon>
    </lineage>
</organism>
<dbReference type="GeneID" id="106745742"/>
<dbReference type="PANTHER" id="PTHR24157:SF3">
    <property type="entry name" value="ANKYRIN REPEAT, SAM AND BASIC LEUCINE ZIPPER DOMAIN-CONTAINING PROTEIN 1"/>
    <property type="match status" value="1"/>
</dbReference>
<evidence type="ECO:0000313" key="4">
    <source>
        <dbReference type="RefSeq" id="XP_014477106.1"/>
    </source>
</evidence>
<dbReference type="SUPFAM" id="SSF47769">
    <property type="entry name" value="SAM/Pointed domain"/>
    <property type="match status" value="1"/>
</dbReference>
<dbReference type="InterPro" id="IPR036770">
    <property type="entry name" value="Ankyrin_rpt-contain_sf"/>
</dbReference>
<sequence>MNLRPAGMSDDEDDEDDFYFSDTSVKSHSYPSKADFLEKEVYDYNHMQDDERRIFESRVMNACIKGQLDVIEEYLEKYDINQFIHTGWSLLLYATSSVQLEVIEYLLAHGANPNMHKDGFTPLMALCSSTKKLPEISLKCLTLLIEAKADVNATSKMRETPLMYACKSQNVEFVAELLKHVKHINACDSDGRTALSYAVICNKIDIVVILLEHNADTTVIDTYNLTVKDIADAKDFTEISALLTNEKEEKKVYCELSQIITWKDLFPELYPRNKELLDHNISIILYGMDLERYNILFRGMSLKTFLQLTEDDLCQLGIDITVYREQFLENLHKFHCKKWRADSVGIVKKNVPYTIYDAAMSLANIKLQIGVITSSFQYVKNLMKDVSLDPAERAKYEEEIRKTQDTLKILKNEIIGYRKLTREIDRKNSIGLPAIFLTSPEKRKNRTSWVLPLSVTLIIGLYIYKKIYIHRL</sequence>
<dbReference type="PROSITE" id="PS50297">
    <property type="entry name" value="ANK_REP_REGION"/>
    <property type="match status" value="1"/>
</dbReference>
<dbReference type="OrthoDB" id="439236at2759"/>
<protein>
    <submittedName>
        <fullName evidence="4">Ankyrin repeat, SAM and basic leucine zipper domain-containing protein 1</fullName>
    </submittedName>
</protein>
<keyword evidence="2" id="KW-0472">Membrane</keyword>
<evidence type="ECO:0000256" key="2">
    <source>
        <dbReference type="SAM" id="Phobius"/>
    </source>
</evidence>
<dbReference type="CTD" id="35795"/>